<evidence type="ECO:0008006" key="5">
    <source>
        <dbReference type="Google" id="ProtNLM"/>
    </source>
</evidence>
<dbReference type="GO" id="GO:0033596">
    <property type="term" value="C:TSC1-TSC2 complex"/>
    <property type="evidence" value="ECO:0007669"/>
    <property type="project" value="TreeGrafter"/>
</dbReference>
<feature type="coiled-coil region" evidence="1">
    <location>
        <begin position="826"/>
        <end position="860"/>
    </location>
</feature>
<name>A0A292Q7L7_9PEZI</name>
<proteinExistence type="predicted"/>
<feature type="compositionally biased region" description="Pro residues" evidence="2">
    <location>
        <begin position="589"/>
        <end position="602"/>
    </location>
</feature>
<feature type="compositionally biased region" description="Polar residues" evidence="2">
    <location>
        <begin position="987"/>
        <end position="1012"/>
    </location>
</feature>
<evidence type="ECO:0000256" key="2">
    <source>
        <dbReference type="SAM" id="MobiDB-lite"/>
    </source>
</evidence>
<feature type="compositionally biased region" description="Low complexity" evidence="2">
    <location>
        <begin position="1051"/>
        <end position="1082"/>
    </location>
</feature>
<feature type="coiled-coil region" evidence="1">
    <location>
        <begin position="746"/>
        <end position="773"/>
    </location>
</feature>
<feature type="coiled-coil region" evidence="1">
    <location>
        <begin position="686"/>
        <end position="713"/>
    </location>
</feature>
<dbReference type="Pfam" id="PF04388">
    <property type="entry name" value="Hamartin"/>
    <property type="match status" value="2"/>
</dbReference>
<keyword evidence="4" id="KW-1185">Reference proteome</keyword>
<keyword evidence="1" id="KW-0175">Coiled coil</keyword>
<dbReference type="PANTHER" id="PTHR15154:SF2">
    <property type="entry name" value="HAMARTIN"/>
    <property type="match status" value="1"/>
</dbReference>
<dbReference type="GO" id="GO:0051726">
    <property type="term" value="P:regulation of cell cycle"/>
    <property type="evidence" value="ECO:0007669"/>
    <property type="project" value="TreeGrafter"/>
</dbReference>
<evidence type="ECO:0000313" key="3">
    <source>
        <dbReference type="EMBL" id="CUS15786.1"/>
    </source>
</evidence>
<feature type="region of interest" description="Disordered" evidence="2">
    <location>
        <begin position="952"/>
        <end position="1165"/>
    </location>
</feature>
<dbReference type="InterPro" id="IPR016024">
    <property type="entry name" value="ARM-type_fold"/>
</dbReference>
<dbReference type="GO" id="GO:0032007">
    <property type="term" value="P:negative regulation of TOR signaling"/>
    <property type="evidence" value="ECO:0007669"/>
    <property type="project" value="TreeGrafter"/>
</dbReference>
<protein>
    <recommendedName>
        <fullName evidence="5">Hamartin</fullName>
    </recommendedName>
</protein>
<dbReference type="SUPFAM" id="SSF48371">
    <property type="entry name" value="ARM repeat"/>
    <property type="match status" value="1"/>
</dbReference>
<feature type="region of interest" description="Disordered" evidence="2">
    <location>
        <begin position="523"/>
        <end position="557"/>
    </location>
</feature>
<feature type="compositionally biased region" description="Polar residues" evidence="2">
    <location>
        <begin position="1084"/>
        <end position="1104"/>
    </location>
</feature>
<feature type="compositionally biased region" description="Basic and acidic residues" evidence="2">
    <location>
        <begin position="1105"/>
        <end position="1121"/>
    </location>
</feature>
<dbReference type="InterPro" id="IPR007483">
    <property type="entry name" value="Hamartin"/>
</dbReference>
<feature type="compositionally biased region" description="Polar residues" evidence="2">
    <location>
        <begin position="952"/>
        <end position="961"/>
    </location>
</feature>
<sequence length="1165" mass="130160">MSGGSLKDLSKTLNVALSAPLPVYPLPDDVLNVIHAYLNKHINSDDHDSQRLHDELLSLHESKVRNKPEKHATFLACFRALRPGLIGVERLLKWWDILVRPTLDSMGQAKVVVADARAIVLSVLAYDDEDDPTGEKAKASAVFTDKLFEVFLEKTKLISSDRGAGFKEEQKQRFVSANVEAVLLAFGKRKPKVFLEKIDSYVVQKEYRLQVLGLLCSFVRLQGPHLYQILQTELLDHLLQCLENDTSTTVISLALTVLIMFMPHLCNSLASYLPRLFVVYTRVLCWDKFGVVRLEEMKFAGHKDNYSRANTPLPIAKSEKFNISWRKLDSSFETATSTTPDVSDYFTFLYGLYPLNLMAFIREPYKFLERANHKDIDHLDIDEETIRQRTETYRQRHALHPNFLNLTAETELSDQSRWMKVEPADVTAECIGLVNSSIPMGSAHDSRAKGAVPAAPTKPGLPEALVPTEDIPNESLLSSEAVDDDRASNYASDASAQSWRGDTTGIYPKDNYTEVLGLFSRPPAGYGAHSRDSPYTMPRDSKTPDSPTIPHTIAPCEEEERLQDMIRLQENLRANLHESMKNDSTHSLPPLPGPPPSGPPPGYGSVTASPRLDAYAHSLSQNTVPRSPALRPAASDTQGTIAFLQREVMLLKNDLNFERYLKQQHLSHIGHLQRKHIKEATAEAETQNLVNTNKTLKAKLEEAKRAHTASKQEALKCKSQAKKWEAELNSRIRILREEQKEWRSDEESTKQALQAAREEADNLRKLLAENEAEGLRTRQKLQSISSEMEEVNKLRAFVDHLSSKLAQHESHSEEFEMRKHSEEAALAQVERIKMRLQSREQEAQKMKRGYENKIQELESRISSLSNPMPAAPGQALQGMIDNALSATNARLASLKKEHNQLLSRYYNLKIKCIKLQADQELSTLSLQHGSPDNHQISPISQGFNDLHSSLALSDSEGSQCHSPRGGNHLYHSEESTSPHSGSYPDSAKSNYSGGQNMYFSPNDRTQSAQAAPNSVVHPTPPGYIHPGLTTTTGNGQVSMGFSSPEPHQHPSHQPQHQQNHPGQQQPPVQERPSSSPLRRGPSAAGSTFSNTDSQSMKTVTSTTSSEKRRQEKIKANSEIRVRGRGGVQNIGKKDKEKAAKKEDKKKDKKSRFPTGSGLAGIRGFV</sequence>
<feature type="region of interest" description="Disordered" evidence="2">
    <location>
        <begin position="442"/>
        <end position="467"/>
    </location>
</feature>
<feature type="compositionally biased region" description="Basic and acidic residues" evidence="2">
    <location>
        <begin position="1131"/>
        <end position="1145"/>
    </location>
</feature>
<dbReference type="Proteomes" id="UP001412239">
    <property type="component" value="Unassembled WGS sequence"/>
</dbReference>
<dbReference type="PANTHER" id="PTHR15154">
    <property type="entry name" value="HAMARTIN"/>
    <property type="match status" value="1"/>
</dbReference>
<evidence type="ECO:0000313" key="4">
    <source>
        <dbReference type="Proteomes" id="UP001412239"/>
    </source>
</evidence>
<dbReference type="AlphaFoldDB" id="A0A292Q7L7"/>
<accession>A0A292Q7L7</accession>
<evidence type="ECO:0000256" key="1">
    <source>
        <dbReference type="SAM" id="Coils"/>
    </source>
</evidence>
<feature type="compositionally biased region" description="Polar residues" evidence="2">
    <location>
        <begin position="1028"/>
        <end position="1041"/>
    </location>
</feature>
<dbReference type="EMBL" id="LN890943">
    <property type="protein sequence ID" value="CUS15786.1"/>
    <property type="molecule type" value="Genomic_DNA"/>
</dbReference>
<reference evidence="3" key="1">
    <citation type="submission" date="2015-10" db="EMBL/GenBank/DDBJ databases">
        <authorList>
            <person name="Regsiter A."/>
            <person name="william w."/>
        </authorList>
    </citation>
    <scope>NUCLEOTIDE SEQUENCE</scope>
    <source>
        <strain evidence="3">Montdore</strain>
    </source>
</reference>
<organism evidence="3 4">
    <name type="scientific">Tuber aestivum</name>
    <name type="common">summer truffle</name>
    <dbReference type="NCBI Taxonomy" id="59557"/>
    <lineage>
        <taxon>Eukaryota</taxon>
        <taxon>Fungi</taxon>
        <taxon>Dikarya</taxon>
        <taxon>Ascomycota</taxon>
        <taxon>Pezizomycotina</taxon>
        <taxon>Pezizomycetes</taxon>
        <taxon>Pezizales</taxon>
        <taxon>Tuberaceae</taxon>
        <taxon>Tuber</taxon>
    </lineage>
</organism>
<gene>
    <name evidence="3" type="ORF">GSTUAT00000062001</name>
</gene>
<feature type="region of interest" description="Disordered" evidence="2">
    <location>
        <begin position="580"/>
        <end position="609"/>
    </location>
</feature>